<reference evidence="2" key="1">
    <citation type="submission" date="2019-11" db="EMBL/GenBank/DDBJ databases">
        <title>Genomic insights into an expanded diversity of filamentous marine cyanobacteria reveals the extraordinary biosynthetic potential of Moorea and Okeania.</title>
        <authorList>
            <person name="Ferreira Leao T."/>
            <person name="Wang M."/>
            <person name="Moss N."/>
            <person name="Da Silva R."/>
            <person name="Sanders J."/>
            <person name="Nurk S."/>
            <person name="Gurevich A."/>
            <person name="Humphrey G."/>
            <person name="Reher R."/>
            <person name="Zhu Q."/>
            <person name="Belda-Ferre P."/>
            <person name="Glukhov E."/>
            <person name="Rex R."/>
            <person name="Dorrestein P.C."/>
            <person name="Knight R."/>
            <person name="Pevzner P."/>
            <person name="Gerwick W.H."/>
            <person name="Gerwick L."/>
        </authorList>
    </citation>
    <scope>NUCLEOTIDE SEQUENCE</scope>
    <source>
        <strain evidence="2">SIO1C4</strain>
    </source>
</reference>
<dbReference type="AlphaFoldDB" id="A0A6B3NE39"/>
<gene>
    <name evidence="2" type="ORF">F6J89_20130</name>
</gene>
<evidence type="ECO:0000313" key="2">
    <source>
        <dbReference type="EMBL" id="NER29860.1"/>
    </source>
</evidence>
<keyword evidence="1" id="KW-0812">Transmembrane</keyword>
<protein>
    <submittedName>
        <fullName evidence="2">Uncharacterized protein</fullName>
    </submittedName>
</protein>
<organism evidence="2">
    <name type="scientific">Symploca sp. SIO1C4</name>
    <dbReference type="NCBI Taxonomy" id="2607765"/>
    <lineage>
        <taxon>Bacteria</taxon>
        <taxon>Bacillati</taxon>
        <taxon>Cyanobacteriota</taxon>
        <taxon>Cyanophyceae</taxon>
        <taxon>Coleofasciculales</taxon>
        <taxon>Coleofasciculaceae</taxon>
        <taxon>Symploca</taxon>
    </lineage>
</organism>
<dbReference type="PROSITE" id="PS51257">
    <property type="entry name" value="PROKAR_LIPOPROTEIN"/>
    <property type="match status" value="1"/>
</dbReference>
<proteinExistence type="predicted"/>
<name>A0A6B3NE39_9CYAN</name>
<feature type="transmembrane region" description="Helical" evidence="1">
    <location>
        <begin position="20"/>
        <end position="39"/>
    </location>
</feature>
<sequence length="191" mass="21598">MFKEFQQLFSLKTNPHHRLMWEIVLFLVIATLSCLLSLLSKPASTTDWLPAKQAVNNQGLLQNILNENSDAFDEKLPLTIEDILVLKTRILDIFDFNNQALCGQAGCLYTVYTREGKQVLSLLLNPDLPEGVELFTVTDIKRNGLPCLIANQRTTDNHILRSLYCYENGTSFIQVNQTIVEPQQSLGEGKD</sequence>
<dbReference type="EMBL" id="JAAHFQ010000443">
    <property type="protein sequence ID" value="NER29860.1"/>
    <property type="molecule type" value="Genomic_DNA"/>
</dbReference>
<keyword evidence="1" id="KW-0472">Membrane</keyword>
<accession>A0A6B3NE39</accession>
<keyword evidence="1" id="KW-1133">Transmembrane helix</keyword>
<comment type="caution">
    <text evidence="2">The sequence shown here is derived from an EMBL/GenBank/DDBJ whole genome shotgun (WGS) entry which is preliminary data.</text>
</comment>
<evidence type="ECO:0000256" key="1">
    <source>
        <dbReference type="SAM" id="Phobius"/>
    </source>
</evidence>